<evidence type="ECO:0008006" key="4">
    <source>
        <dbReference type="Google" id="ProtNLM"/>
    </source>
</evidence>
<sequence>MEIGLDYMQMRTRAQHYGMRWSGIALLLLGVVLVAAGVFYYGHLFWLRSGLDDYAVQRQGVVVAEPNESVPSGADGVTVTALTLPEGAFAEQAAELGFELIRAADAAAVGTLPPAVSVKVPALGIDARISEFTGTLRLSAYPGERGAMWLLGPAGKGAAGFGRLTGAADVLKENENLVITVKSGTNEYIYLSTHTQVVSASDLRLTSAERSTVHLAVPVPSGFYDHFLILNGELVGVR</sequence>
<accession>A0AA35S4P4</accession>
<evidence type="ECO:0000313" key="2">
    <source>
        <dbReference type="EMBL" id="CAI8023383.1"/>
    </source>
</evidence>
<evidence type="ECO:0000256" key="1">
    <source>
        <dbReference type="SAM" id="Phobius"/>
    </source>
</evidence>
<dbReference type="InterPro" id="IPR023365">
    <property type="entry name" value="Sortase_dom-sf"/>
</dbReference>
<keyword evidence="1" id="KW-0472">Membrane</keyword>
<keyword evidence="3" id="KW-1185">Reference proteome</keyword>
<keyword evidence="1" id="KW-0812">Transmembrane</keyword>
<dbReference type="EMBL" id="CASHTH010002004">
    <property type="protein sequence ID" value="CAI8023383.1"/>
    <property type="molecule type" value="Genomic_DNA"/>
</dbReference>
<organism evidence="2 3">
    <name type="scientific">Geodia barretti</name>
    <name type="common">Barrett's horny sponge</name>
    <dbReference type="NCBI Taxonomy" id="519541"/>
    <lineage>
        <taxon>Eukaryota</taxon>
        <taxon>Metazoa</taxon>
        <taxon>Porifera</taxon>
        <taxon>Demospongiae</taxon>
        <taxon>Heteroscleromorpha</taxon>
        <taxon>Tetractinellida</taxon>
        <taxon>Astrophorina</taxon>
        <taxon>Geodiidae</taxon>
        <taxon>Geodia</taxon>
    </lineage>
</organism>
<protein>
    <recommendedName>
        <fullName evidence="4">Sortase</fullName>
    </recommendedName>
</protein>
<name>A0AA35S4P4_GEOBA</name>
<proteinExistence type="predicted"/>
<gene>
    <name evidence="2" type="ORF">GBAR_LOCUS13670</name>
</gene>
<comment type="caution">
    <text evidence="2">The sequence shown here is derived from an EMBL/GenBank/DDBJ whole genome shotgun (WGS) entry which is preliminary data.</text>
</comment>
<evidence type="ECO:0000313" key="3">
    <source>
        <dbReference type="Proteomes" id="UP001174909"/>
    </source>
</evidence>
<dbReference type="AlphaFoldDB" id="A0AA35S4P4"/>
<feature type="transmembrane region" description="Helical" evidence="1">
    <location>
        <begin position="21"/>
        <end position="42"/>
    </location>
</feature>
<dbReference type="Gene3D" id="2.40.260.10">
    <property type="entry name" value="Sortase"/>
    <property type="match status" value="1"/>
</dbReference>
<keyword evidence="1" id="KW-1133">Transmembrane helix</keyword>
<reference evidence="2" key="1">
    <citation type="submission" date="2023-03" db="EMBL/GenBank/DDBJ databases">
        <authorList>
            <person name="Steffen K."/>
            <person name="Cardenas P."/>
        </authorList>
    </citation>
    <scope>NUCLEOTIDE SEQUENCE</scope>
</reference>
<dbReference type="Proteomes" id="UP001174909">
    <property type="component" value="Unassembled WGS sequence"/>
</dbReference>